<gene>
    <name evidence="2" type="ORF">ACFQS9_05200</name>
</gene>
<evidence type="ECO:0000259" key="1">
    <source>
        <dbReference type="Pfam" id="PF03713"/>
    </source>
</evidence>
<dbReference type="Gene3D" id="1.20.1260.10">
    <property type="match status" value="1"/>
</dbReference>
<dbReference type="InterPro" id="IPR005183">
    <property type="entry name" value="DUF305_CopM-like"/>
</dbReference>
<dbReference type="EMBL" id="JBHTCS010000009">
    <property type="protein sequence ID" value="MFC7447287.1"/>
    <property type="molecule type" value="Genomic_DNA"/>
</dbReference>
<dbReference type="RefSeq" id="WP_378402253.1">
    <property type="nucleotide sequence ID" value="NZ_JBHTCS010000009.1"/>
</dbReference>
<evidence type="ECO:0000313" key="2">
    <source>
        <dbReference type="EMBL" id="MFC7447287.1"/>
    </source>
</evidence>
<name>A0ABW2RU67_9NOCA</name>
<proteinExistence type="predicted"/>
<dbReference type="InterPro" id="IPR012347">
    <property type="entry name" value="Ferritin-like"/>
</dbReference>
<reference evidence="3" key="1">
    <citation type="journal article" date="2019" name="Int. J. Syst. Evol. Microbiol.">
        <title>The Global Catalogue of Microorganisms (GCM) 10K type strain sequencing project: providing services to taxonomists for standard genome sequencing and annotation.</title>
        <authorList>
            <consortium name="The Broad Institute Genomics Platform"/>
            <consortium name="The Broad Institute Genome Sequencing Center for Infectious Disease"/>
            <person name="Wu L."/>
            <person name="Ma J."/>
        </authorList>
    </citation>
    <scope>NUCLEOTIDE SEQUENCE [LARGE SCALE GENOMIC DNA]</scope>
    <source>
        <strain evidence="3">ICMP 19430</strain>
    </source>
</reference>
<dbReference type="Proteomes" id="UP001596484">
    <property type="component" value="Unassembled WGS sequence"/>
</dbReference>
<evidence type="ECO:0000313" key="3">
    <source>
        <dbReference type="Proteomes" id="UP001596484"/>
    </source>
</evidence>
<sequence>MRRRWISLALSGCAIVGLVGFGVAAGMWFQARADRTDGAIALSDAEVGFVQDMAAHHEQAILLTQNLSDQVSPNLRVLSDQIELEQMREIGELRGWLRLYSLPPQSPSPMLWMAADAGGHHGKMRPSEAGGQTATMPGMAGWQDIDGLRGLTGPEAEVRFLQLMVRHHNGGIDMATAGFRVGALPAVRQAALAMVKSQSEEIEVMTGMLRARGADPLPYP</sequence>
<keyword evidence="3" id="KW-1185">Reference proteome</keyword>
<dbReference type="PANTHER" id="PTHR36933:SF1">
    <property type="entry name" value="SLL0788 PROTEIN"/>
    <property type="match status" value="1"/>
</dbReference>
<dbReference type="PANTHER" id="PTHR36933">
    <property type="entry name" value="SLL0788 PROTEIN"/>
    <property type="match status" value="1"/>
</dbReference>
<feature type="domain" description="DUF305" evidence="1">
    <location>
        <begin position="46"/>
        <end position="209"/>
    </location>
</feature>
<accession>A0ABW2RU67</accession>
<dbReference type="Pfam" id="PF03713">
    <property type="entry name" value="DUF305"/>
    <property type="match status" value="1"/>
</dbReference>
<protein>
    <submittedName>
        <fullName evidence="2">DUF305 domain-containing protein</fullName>
    </submittedName>
</protein>
<comment type="caution">
    <text evidence="2">The sequence shown here is derived from an EMBL/GenBank/DDBJ whole genome shotgun (WGS) entry which is preliminary data.</text>
</comment>
<organism evidence="2 3">
    <name type="scientific">Rhodococcus daqingensis</name>
    <dbReference type="NCBI Taxonomy" id="2479363"/>
    <lineage>
        <taxon>Bacteria</taxon>
        <taxon>Bacillati</taxon>
        <taxon>Actinomycetota</taxon>
        <taxon>Actinomycetes</taxon>
        <taxon>Mycobacteriales</taxon>
        <taxon>Nocardiaceae</taxon>
        <taxon>Rhodococcus</taxon>
    </lineage>
</organism>